<dbReference type="Proteomes" id="UP000180175">
    <property type="component" value="Chromosome"/>
</dbReference>
<name>A0A1S2MAN9_9BACI</name>
<dbReference type="AlphaFoldDB" id="A0A1S2MAN9"/>
<keyword evidence="3" id="KW-1185">Reference proteome</keyword>
<reference evidence="1 3" key="1">
    <citation type="submission" date="2016-10" db="EMBL/GenBank/DDBJ databases">
        <title>Draft genome sequences of four alkaliphilic bacteria belonging to the Anaerobacillus genus.</title>
        <authorList>
            <person name="Bassil N.M."/>
            <person name="Lloyd J.R."/>
        </authorList>
    </citation>
    <scope>NUCLEOTIDE SEQUENCE [LARGE SCALE GENOMIC DNA]</scope>
    <source>
        <strain evidence="1 3">NB2006</strain>
    </source>
</reference>
<reference evidence="2" key="4">
    <citation type="submission" date="2020-10" db="EMBL/GenBank/DDBJ databases">
        <authorList>
            <person name="Bassil N.M."/>
            <person name="Lloyd J.R."/>
        </authorList>
    </citation>
    <scope>NUCLEOTIDE SEQUENCE</scope>
    <source>
        <strain evidence="2">NB2006</strain>
    </source>
</reference>
<accession>A0A1S2MAN9</accession>
<evidence type="ECO:0000313" key="3">
    <source>
        <dbReference type="Proteomes" id="UP000180175"/>
    </source>
</evidence>
<dbReference type="RefSeq" id="WP_071316435.1">
    <property type="nucleotide sequence ID" value="NZ_CP063356.2"/>
</dbReference>
<gene>
    <name evidence="2" type="ORF">AWH56_015960</name>
    <name evidence="1" type="ORF">AWH56_06915</name>
</gene>
<dbReference type="EMBL" id="CP063356">
    <property type="protein sequence ID" value="QOY34220.1"/>
    <property type="molecule type" value="Genomic_DNA"/>
</dbReference>
<reference evidence="2 3" key="3">
    <citation type="journal article" date="2019" name="Int. J. Syst. Evol. Microbiol.">
        <title>Anaerobacillus isosaccharinicus sp. nov., an alkaliphilic bacterium which degrades isosaccharinic acid.</title>
        <authorList>
            <person name="Bassil N.M."/>
            <person name="Lloyd J.R."/>
        </authorList>
    </citation>
    <scope>NUCLEOTIDE SEQUENCE [LARGE SCALE GENOMIC DNA]</scope>
    <source>
        <strain evidence="2 3">NB2006</strain>
    </source>
</reference>
<dbReference type="KEGG" id="aia:AWH56_015960"/>
<dbReference type="EMBL" id="LQXD01000063">
    <property type="protein sequence ID" value="OIJ20907.1"/>
    <property type="molecule type" value="Genomic_DNA"/>
</dbReference>
<proteinExistence type="predicted"/>
<evidence type="ECO:0000313" key="2">
    <source>
        <dbReference type="EMBL" id="QOY34220.1"/>
    </source>
</evidence>
<organism evidence="1 3">
    <name type="scientific">Anaerobacillus isosaccharinicus</name>
    <dbReference type="NCBI Taxonomy" id="1532552"/>
    <lineage>
        <taxon>Bacteria</taxon>
        <taxon>Bacillati</taxon>
        <taxon>Bacillota</taxon>
        <taxon>Bacilli</taxon>
        <taxon>Bacillales</taxon>
        <taxon>Bacillaceae</taxon>
        <taxon>Anaerobacillus</taxon>
    </lineage>
</organism>
<evidence type="ECO:0000313" key="1">
    <source>
        <dbReference type="EMBL" id="OIJ20907.1"/>
    </source>
</evidence>
<reference evidence="2 3" key="2">
    <citation type="journal article" date="2017" name="Genome Announc.">
        <title>Draft Genome Sequences of Four Alkaliphilic Bacteria Belonging to the Anaerobacillus Genus.</title>
        <authorList>
            <person name="Bassil N.M."/>
            <person name="Lloyd J.R."/>
        </authorList>
    </citation>
    <scope>NUCLEOTIDE SEQUENCE [LARGE SCALE GENOMIC DNA]</scope>
    <source>
        <strain evidence="2 3">NB2006</strain>
    </source>
</reference>
<protein>
    <submittedName>
        <fullName evidence="1">Uncharacterized protein</fullName>
    </submittedName>
</protein>
<dbReference type="OrthoDB" id="2885467at2"/>
<sequence>MGYVPPVRDQQAFEYGNRLLQGKRGIKPISPVMKGKFHEVLAEQHKQVFYENKDLHDKKQREKTNHQIVRNVTGKGKYIDEVV</sequence>